<dbReference type="InterPro" id="IPR007345">
    <property type="entry name" value="Polysacch_pyruvyl_Trfase"/>
</dbReference>
<protein>
    <submittedName>
        <fullName evidence="2">Polysaccharide pyruvyl transferase family protein</fullName>
    </submittedName>
</protein>
<feature type="domain" description="Polysaccharide pyruvyl transferase" evidence="1">
    <location>
        <begin position="13"/>
        <end position="307"/>
    </location>
</feature>
<reference evidence="2 3" key="1">
    <citation type="submission" date="2020-10" db="EMBL/GenBank/DDBJ databases">
        <title>Blautia liquoris sp.nov., isolated from the mud in a fermentation cellar used for the production of Chinese strong-flavoured liquor.</title>
        <authorList>
            <person name="Lu L."/>
        </authorList>
    </citation>
    <scope>NUCLEOTIDE SEQUENCE [LARGE SCALE GENOMIC DNA]</scope>
    <source>
        <strain evidence="2 3">LZLJ-3</strain>
    </source>
</reference>
<dbReference type="Proteomes" id="UP000593601">
    <property type="component" value="Chromosome"/>
</dbReference>
<dbReference type="KEGG" id="bliq:INP51_03840"/>
<evidence type="ECO:0000313" key="2">
    <source>
        <dbReference type="EMBL" id="QOV20093.1"/>
    </source>
</evidence>
<dbReference type="AlphaFoldDB" id="A0A7M2RID2"/>
<evidence type="ECO:0000313" key="3">
    <source>
        <dbReference type="Proteomes" id="UP000593601"/>
    </source>
</evidence>
<proteinExistence type="predicted"/>
<dbReference type="PANTHER" id="PTHR36836">
    <property type="entry name" value="COLANIC ACID BIOSYNTHESIS PROTEIN WCAK"/>
    <property type="match status" value="1"/>
</dbReference>
<gene>
    <name evidence="2" type="ORF">INP51_03840</name>
</gene>
<dbReference type="RefSeq" id="WP_193736413.1">
    <property type="nucleotide sequence ID" value="NZ_CP063304.1"/>
</dbReference>
<keyword evidence="3" id="KW-1185">Reference proteome</keyword>
<dbReference type="EMBL" id="CP063304">
    <property type="protein sequence ID" value="QOV20093.1"/>
    <property type="molecule type" value="Genomic_DNA"/>
</dbReference>
<name>A0A7M2RID2_9FIRM</name>
<evidence type="ECO:0000259" key="1">
    <source>
        <dbReference type="Pfam" id="PF04230"/>
    </source>
</evidence>
<sequence length="373" mass="44445">MKRVYIHAYLQENLGDDLFVETLCRRYPMVRFYIIADKSYKTRFRDLHNCKVRDPKEKKVLLANKILKHFKNVNSYLQVLIRRSEAVIHIGGSSFVQHHDDWSEFYNFDKMLVENSKNLFLIGANFGPYKDQRYLKAYHELFKKYKGICLRDEYSWNLFRDVPQVSYAPDVLFGLKSNITSTVNNKEKIVIFSLIDLQNRQGNYDISVYEADYIRFQVDLVRYFISEQYKIILISFCRNEGDEVMIQKIRENFNELERQRIQNMSYQTDTEPILHEFEKAEIVIGTRFHSIVLGFVYECKVLPIIYNQKTEKMLDDLKYTLSIKLPELNNTDATELGRKVTLRKPLDISEQVKLSKRQFYYTDMQFASADEND</sequence>
<organism evidence="2 3">
    <name type="scientific">Blautia liquoris</name>
    <dbReference type="NCBI Taxonomy" id="2779518"/>
    <lineage>
        <taxon>Bacteria</taxon>
        <taxon>Bacillati</taxon>
        <taxon>Bacillota</taxon>
        <taxon>Clostridia</taxon>
        <taxon>Lachnospirales</taxon>
        <taxon>Lachnospiraceae</taxon>
        <taxon>Blautia</taxon>
    </lineage>
</organism>
<dbReference type="GO" id="GO:0016740">
    <property type="term" value="F:transferase activity"/>
    <property type="evidence" value="ECO:0007669"/>
    <property type="project" value="UniProtKB-KW"/>
</dbReference>
<keyword evidence="2" id="KW-0808">Transferase</keyword>
<dbReference type="Pfam" id="PF04230">
    <property type="entry name" value="PS_pyruv_trans"/>
    <property type="match status" value="1"/>
</dbReference>
<dbReference type="PANTHER" id="PTHR36836:SF1">
    <property type="entry name" value="COLANIC ACID BIOSYNTHESIS PROTEIN WCAK"/>
    <property type="match status" value="1"/>
</dbReference>
<accession>A0A7M2RID2</accession>